<dbReference type="FunFam" id="3.50.50.60:FF:000226">
    <property type="entry name" value="Flavin-containing monooxygenase"/>
    <property type="match status" value="1"/>
</dbReference>
<comment type="caution">
    <text evidence="6">The sequence shown here is derived from an EMBL/GenBank/DDBJ whole genome shotgun (WGS) entry which is preliminary data.</text>
</comment>
<evidence type="ECO:0000256" key="3">
    <source>
        <dbReference type="ARBA" id="ARBA00022827"/>
    </source>
</evidence>
<comment type="similarity">
    <text evidence="1 5">Belongs to the FMO family.</text>
</comment>
<protein>
    <recommendedName>
        <fullName evidence="5">Flavin-containing monooxygenase</fullName>
        <ecNumber evidence="5">1.-.-.-</ecNumber>
    </recommendedName>
</protein>
<keyword evidence="3 5" id="KW-0274">FAD</keyword>
<dbReference type="GO" id="GO:0004499">
    <property type="term" value="F:N,N-dimethylaniline monooxygenase activity"/>
    <property type="evidence" value="ECO:0007669"/>
    <property type="project" value="InterPro"/>
</dbReference>
<evidence type="ECO:0000313" key="7">
    <source>
        <dbReference type="Proteomes" id="UP000092600"/>
    </source>
</evidence>
<keyword evidence="4 5" id="KW-0560">Oxidoreductase</keyword>
<dbReference type="AlphaFoldDB" id="A0A199UE26"/>
<dbReference type="Pfam" id="PF00743">
    <property type="entry name" value="FMO-like"/>
    <property type="match status" value="3"/>
</dbReference>
<dbReference type="GO" id="GO:0050660">
    <property type="term" value="F:flavin adenine dinucleotide binding"/>
    <property type="evidence" value="ECO:0007669"/>
    <property type="project" value="InterPro"/>
</dbReference>
<dbReference type="EMBL" id="LSRQ01008403">
    <property type="protein sequence ID" value="OAY62979.1"/>
    <property type="molecule type" value="Genomic_DNA"/>
</dbReference>
<evidence type="ECO:0000256" key="4">
    <source>
        <dbReference type="ARBA" id="ARBA00023002"/>
    </source>
</evidence>
<evidence type="ECO:0000256" key="1">
    <source>
        <dbReference type="ARBA" id="ARBA00009183"/>
    </source>
</evidence>
<name>A0A199UE26_ANACO</name>
<dbReference type="Gene3D" id="3.50.50.60">
    <property type="entry name" value="FAD/NAD(P)-binding domain"/>
    <property type="match status" value="4"/>
</dbReference>
<dbReference type="InterPro" id="IPR020946">
    <property type="entry name" value="Flavin_mOase-like"/>
</dbReference>
<dbReference type="InterPro" id="IPR050346">
    <property type="entry name" value="FMO-like"/>
</dbReference>
<dbReference type="FunFam" id="3.50.50.60:FF:000169">
    <property type="entry name" value="Flavin-containing monooxygenase"/>
    <property type="match status" value="1"/>
</dbReference>
<organism evidence="6 7">
    <name type="scientific">Ananas comosus</name>
    <name type="common">Pineapple</name>
    <name type="synonym">Ananas ananas</name>
    <dbReference type="NCBI Taxonomy" id="4615"/>
    <lineage>
        <taxon>Eukaryota</taxon>
        <taxon>Viridiplantae</taxon>
        <taxon>Streptophyta</taxon>
        <taxon>Embryophyta</taxon>
        <taxon>Tracheophyta</taxon>
        <taxon>Spermatophyta</taxon>
        <taxon>Magnoliopsida</taxon>
        <taxon>Liliopsida</taxon>
        <taxon>Poales</taxon>
        <taxon>Bromeliaceae</taxon>
        <taxon>Bromelioideae</taxon>
        <taxon>Ananas</taxon>
    </lineage>
</organism>
<keyword evidence="5 6" id="KW-0503">Monooxygenase</keyword>
<dbReference type="InterPro" id="IPR036188">
    <property type="entry name" value="FAD/NAD-bd_sf"/>
</dbReference>
<comment type="cofactor">
    <cofactor evidence="5">
        <name>FAD</name>
        <dbReference type="ChEBI" id="CHEBI:57692"/>
    </cofactor>
</comment>
<dbReference type="STRING" id="4615.A0A199UE26"/>
<accession>A0A199UE26</accession>
<reference evidence="6 7" key="1">
    <citation type="journal article" date="2016" name="DNA Res.">
        <title>The draft genome of MD-2 pineapple using hybrid error correction of long reads.</title>
        <authorList>
            <person name="Redwan R.M."/>
            <person name="Saidin A."/>
            <person name="Kumar S.V."/>
        </authorList>
    </citation>
    <scope>NUCLEOTIDE SEQUENCE [LARGE SCALE GENOMIC DNA]</scope>
    <source>
        <strain evidence="7">cv. MD2</strain>
        <tissue evidence="6">Leaf</tissue>
    </source>
</reference>
<dbReference type="SUPFAM" id="SSF51905">
    <property type="entry name" value="FAD/NAD(P)-binding domain"/>
    <property type="match status" value="4"/>
</dbReference>
<evidence type="ECO:0000256" key="2">
    <source>
        <dbReference type="ARBA" id="ARBA00022630"/>
    </source>
</evidence>
<dbReference type="EC" id="1.-.-.-" evidence="5"/>
<keyword evidence="2 5" id="KW-0285">Flavoprotein</keyword>
<dbReference type="PANTHER" id="PTHR23023">
    <property type="entry name" value="DIMETHYLANILINE MONOOXYGENASE"/>
    <property type="match status" value="1"/>
</dbReference>
<dbReference type="FunFam" id="3.50.50.60:FF:000170">
    <property type="entry name" value="Flavin-containing monooxygenase"/>
    <property type="match status" value="2"/>
</dbReference>
<dbReference type="PROSITE" id="PS51257">
    <property type="entry name" value="PROKAR_LIPOPROTEIN"/>
    <property type="match status" value="1"/>
</dbReference>
<evidence type="ECO:0000256" key="5">
    <source>
        <dbReference type="RuleBase" id="RU361177"/>
    </source>
</evidence>
<dbReference type="Proteomes" id="UP000092600">
    <property type="component" value="Unassembled WGS sequence"/>
</dbReference>
<dbReference type="GO" id="GO:0050661">
    <property type="term" value="F:NADP binding"/>
    <property type="evidence" value="ECO:0007669"/>
    <property type="project" value="InterPro"/>
</dbReference>
<gene>
    <name evidence="6" type="ORF">ACMD2_03798</name>
</gene>
<evidence type="ECO:0000313" key="6">
    <source>
        <dbReference type="EMBL" id="OAY62979.1"/>
    </source>
</evidence>
<proteinExistence type="inferred from homology"/>
<sequence length="1035" mass="117175">MEGKRVAIVGAGISGLAACKQAVDRGFDPTVFESERGVGGVWARTLDSTRLQSPRTAFQFSDFPWPPSVAEVFPDHLQVMDYLRAYAAEFGLLRRVKFDHRVLGIDYVGAGEAEIAAWEMWAGNGEAFGGGGKSRGEWHLTVQHGDETEIYHADFVILCIGRFSGVPNIPEFPAKKGPENFDGKIIHSMDYSNMGTAKASELIKDKLVTVVGYLKSAIDIASECANVNGTKYPCTMICRTKRWIIPDYYAWGVPLAFFYLNRFSELLIHKPGEGFLLCLLATILSPLKWLLSKFTESYYKWAIPMKKHGMVPDHSFFQAITSCLIAILPENFYSRVDEGSIVLKKAKEFSFCKDGVMVDGEDTPIKSDLVIFATGFKGDQKLKDIFKSPFFRNIVAGSSSTTVPLYRECIHPRIPQLAIIGYSESLANLYTSELRSKWLAHFLDGGFKLPSIKNMEKSIMEWEKFMKKYSQDYFRRSCIGTLHIWYNDQLCRDMGCNPRRKKGFFAEWFEPYGPQDYEMEKKRVGIIGAGVSGLAACKHAIDKGFRPVVFEAESTIGGVWGRTIESTKLQAPASAYRFSDLPWPRNVMETFPNHEQVMEYILSYARQFGLFQHIKFDSKVVGIEFVGPSEEEIMGWESWAGNGEAFGCGGTKGTWLITTQNTKNEDSKQVDFVILCIGRFSGVPNVPKFPAKNGPEVFEGKVLHSMDYSSMSNADAAEQIGGKRVVVVGSGKSAYDIAAECAKANGVECPCTMIYRTKNWFVHDNNVWGINLRHFYLTRFAELLIRKPGEGFLRGLFGTLWAISRIIEAYYTRKIPMEKHGMVPEYSFFRAMSSCLIAMLPEGFYSRVEEGSIVLKKSKTIRFSDQRGVLLDGEDEPTIEADLVIFATGFRGDQKLRDIFVSPWLQKIVVGPSNRTVPLYRECIHPRIPQLAIIGYSESLANIYAAETMSRWVSHFLGGRFRLPSVRCMEKDVAEWEKYKKRYNMKYFRRSCVSTVNIWYNDLLCRDMGCDRKRKKGWFAEWFEPYGPADYAGLH</sequence>